<feature type="region of interest" description="Disordered" evidence="1">
    <location>
        <begin position="1"/>
        <end position="27"/>
    </location>
</feature>
<evidence type="ECO:0000313" key="3">
    <source>
        <dbReference type="WBParaSite" id="Csp11.Scaffold629.g11443.t1"/>
    </source>
</evidence>
<name>A0A1I7TSW7_9PELO</name>
<evidence type="ECO:0000313" key="2">
    <source>
        <dbReference type="Proteomes" id="UP000095282"/>
    </source>
</evidence>
<keyword evidence="2" id="KW-1185">Reference proteome</keyword>
<dbReference type="AlphaFoldDB" id="A0A1I7TSW7"/>
<sequence>MSYRQDCENAANERKENMAREEESRKNTLILLTQQQESNMARLRELRTQEAERDLAENQRHDANMQQIDVNNRAAYEKISADRDQKLKQLAEDEIKNCERFNEFLQKQKESLSCDLKDLSERQLDKLKEKESEMNKKAEEFATKAENLKKERLVIQSNYDEDLEKYQKKYFETKERHGKETDELLDQQQNLQIEQEKDAEEAELKLTAYFGRLSEYRETVASAGIADVTELDLIDAVELARRQGSEALSAVMELGDNAYRLKNGKDQRVVNALETALARNVNPKLVVLHRALVAIRDQQENKNEKVVECQAAASNIIESLVYLVDSLSEFRSSLKDDPIDNSVELYKKVVKNLKDLVQEQGKLPSIPPTRHRINAITANTTEVVKSITDRVQRS</sequence>
<reference evidence="3" key="1">
    <citation type="submission" date="2016-11" db="UniProtKB">
        <authorList>
            <consortium name="WormBaseParasite"/>
        </authorList>
    </citation>
    <scope>IDENTIFICATION</scope>
</reference>
<protein>
    <submittedName>
        <fullName evidence="3">Nucleoporin GLE1</fullName>
    </submittedName>
</protein>
<dbReference type="Proteomes" id="UP000095282">
    <property type="component" value="Unplaced"/>
</dbReference>
<feature type="compositionally biased region" description="Basic and acidic residues" evidence="1">
    <location>
        <begin position="1"/>
        <end position="26"/>
    </location>
</feature>
<dbReference type="STRING" id="1561998.A0A1I7TSW7"/>
<proteinExistence type="predicted"/>
<accession>A0A1I7TSW7</accession>
<evidence type="ECO:0000256" key="1">
    <source>
        <dbReference type="SAM" id="MobiDB-lite"/>
    </source>
</evidence>
<dbReference type="WBParaSite" id="Csp11.Scaffold629.g11443.t1">
    <property type="protein sequence ID" value="Csp11.Scaffold629.g11443.t1"/>
    <property type="gene ID" value="Csp11.Scaffold629.g11443"/>
</dbReference>
<organism evidence="2 3">
    <name type="scientific">Caenorhabditis tropicalis</name>
    <dbReference type="NCBI Taxonomy" id="1561998"/>
    <lineage>
        <taxon>Eukaryota</taxon>
        <taxon>Metazoa</taxon>
        <taxon>Ecdysozoa</taxon>
        <taxon>Nematoda</taxon>
        <taxon>Chromadorea</taxon>
        <taxon>Rhabditida</taxon>
        <taxon>Rhabditina</taxon>
        <taxon>Rhabditomorpha</taxon>
        <taxon>Rhabditoidea</taxon>
        <taxon>Rhabditidae</taxon>
        <taxon>Peloderinae</taxon>
        <taxon>Caenorhabditis</taxon>
    </lineage>
</organism>
<dbReference type="eggNOG" id="ENOG502THSP">
    <property type="taxonomic scope" value="Eukaryota"/>
</dbReference>